<name>A0A2G8KDM2_STIJA</name>
<organism evidence="2 3">
    <name type="scientific">Stichopus japonicus</name>
    <name type="common">Sea cucumber</name>
    <dbReference type="NCBI Taxonomy" id="307972"/>
    <lineage>
        <taxon>Eukaryota</taxon>
        <taxon>Metazoa</taxon>
        <taxon>Echinodermata</taxon>
        <taxon>Eleutherozoa</taxon>
        <taxon>Echinozoa</taxon>
        <taxon>Holothuroidea</taxon>
        <taxon>Aspidochirotacea</taxon>
        <taxon>Aspidochirotida</taxon>
        <taxon>Stichopodidae</taxon>
        <taxon>Apostichopus</taxon>
    </lineage>
</organism>
<dbReference type="OrthoDB" id="10042460at2759"/>
<feature type="transmembrane region" description="Helical" evidence="1">
    <location>
        <begin position="301"/>
        <end position="320"/>
    </location>
</feature>
<keyword evidence="1" id="KW-1133">Transmembrane helix</keyword>
<protein>
    <submittedName>
        <fullName evidence="2">Uncharacterized protein</fullName>
    </submittedName>
</protein>
<keyword evidence="1" id="KW-0812">Transmembrane</keyword>
<proteinExistence type="predicted"/>
<evidence type="ECO:0000256" key="1">
    <source>
        <dbReference type="SAM" id="Phobius"/>
    </source>
</evidence>
<comment type="caution">
    <text evidence="2">The sequence shown here is derived from an EMBL/GenBank/DDBJ whole genome shotgun (WGS) entry which is preliminary data.</text>
</comment>
<dbReference type="Proteomes" id="UP000230750">
    <property type="component" value="Unassembled WGS sequence"/>
</dbReference>
<feature type="transmembrane region" description="Helical" evidence="1">
    <location>
        <begin position="70"/>
        <end position="89"/>
    </location>
</feature>
<accession>A0A2G8KDM2</accession>
<reference evidence="2 3" key="1">
    <citation type="journal article" date="2017" name="PLoS Biol.">
        <title>The sea cucumber genome provides insights into morphological evolution and visceral regeneration.</title>
        <authorList>
            <person name="Zhang X."/>
            <person name="Sun L."/>
            <person name="Yuan J."/>
            <person name="Sun Y."/>
            <person name="Gao Y."/>
            <person name="Zhang L."/>
            <person name="Li S."/>
            <person name="Dai H."/>
            <person name="Hamel J.F."/>
            <person name="Liu C."/>
            <person name="Yu Y."/>
            <person name="Liu S."/>
            <person name="Lin W."/>
            <person name="Guo K."/>
            <person name="Jin S."/>
            <person name="Xu P."/>
            <person name="Storey K.B."/>
            <person name="Huan P."/>
            <person name="Zhang T."/>
            <person name="Zhou Y."/>
            <person name="Zhang J."/>
            <person name="Lin C."/>
            <person name="Li X."/>
            <person name="Xing L."/>
            <person name="Huo D."/>
            <person name="Sun M."/>
            <person name="Wang L."/>
            <person name="Mercier A."/>
            <person name="Li F."/>
            <person name="Yang H."/>
            <person name="Xiang J."/>
        </authorList>
    </citation>
    <scope>NUCLEOTIDE SEQUENCE [LARGE SCALE GENOMIC DNA]</scope>
    <source>
        <strain evidence="2">Shaxun</strain>
        <tissue evidence="2">Muscle</tissue>
    </source>
</reference>
<sequence>MDTPLDYYVLAYESSTSDAAYANETKNLNVQSWEDCGVCQTLWWNCHRVPEKYTEQEIGLSKWGCRLNGVFSIGWLVIALAILCYYIGSFVPQLYGNPDDILKLLIKLTFFVLLATHYVIALCSKLRSVFKCAAPRLSWATSFNVRYLIKRAQYLDMSNRVNLLTAYVKEFEDDVRRCKAVVLEVAADFACYQQLCSLYLAVNFPTVVLAVVANITLAYTIHESKCLDEVGQRIAYNVAILSWSEIAIAMILSAMAMGGYKVRYIWENFVANVLIMESNKSKAFRLELVTEAEILLKESNLLLATIIFSVTGIYMGFQFGNQNITMLNDSCNGTFVPNACI</sequence>
<keyword evidence="3" id="KW-1185">Reference proteome</keyword>
<feature type="transmembrane region" description="Helical" evidence="1">
    <location>
        <begin position="101"/>
        <end position="121"/>
    </location>
</feature>
<gene>
    <name evidence="2" type="ORF">BSL78_17020</name>
</gene>
<keyword evidence="1" id="KW-0472">Membrane</keyword>
<dbReference type="EMBL" id="MRZV01000665">
    <property type="protein sequence ID" value="PIK46107.1"/>
    <property type="molecule type" value="Genomic_DNA"/>
</dbReference>
<evidence type="ECO:0000313" key="3">
    <source>
        <dbReference type="Proteomes" id="UP000230750"/>
    </source>
</evidence>
<dbReference type="AlphaFoldDB" id="A0A2G8KDM2"/>
<feature type="transmembrane region" description="Helical" evidence="1">
    <location>
        <begin position="198"/>
        <end position="222"/>
    </location>
</feature>
<evidence type="ECO:0000313" key="2">
    <source>
        <dbReference type="EMBL" id="PIK46107.1"/>
    </source>
</evidence>
<feature type="transmembrane region" description="Helical" evidence="1">
    <location>
        <begin position="234"/>
        <end position="256"/>
    </location>
</feature>